<gene>
    <name evidence="2" type="ORF">B5807_03317</name>
</gene>
<feature type="region of interest" description="Disordered" evidence="1">
    <location>
        <begin position="292"/>
        <end position="313"/>
    </location>
</feature>
<name>A0A1Y2M7D9_EPING</name>
<feature type="compositionally biased region" description="Basic and acidic residues" evidence="1">
    <location>
        <begin position="297"/>
        <end position="313"/>
    </location>
</feature>
<dbReference type="OMA" id="QSVPDWF"/>
<dbReference type="Proteomes" id="UP000193240">
    <property type="component" value="Unassembled WGS sequence"/>
</dbReference>
<evidence type="ECO:0000313" key="2">
    <source>
        <dbReference type="EMBL" id="OSS51719.1"/>
    </source>
</evidence>
<protein>
    <submittedName>
        <fullName evidence="2">Uncharacterized protein</fullName>
    </submittedName>
</protein>
<dbReference type="InParanoid" id="A0A1Y2M7D9"/>
<evidence type="ECO:0000313" key="3">
    <source>
        <dbReference type="Proteomes" id="UP000193240"/>
    </source>
</evidence>
<keyword evidence="3" id="KW-1185">Reference proteome</keyword>
<dbReference type="EMBL" id="KZ107840">
    <property type="protein sequence ID" value="OSS51719.1"/>
    <property type="molecule type" value="Genomic_DNA"/>
</dbReference>
<accession>A0A1Y2M7D9</accession>
<evidence type="ECO:0000256" key="1">
    <source>
        <dbReference type="SAM" id="MobiDB-lite"/>
    </source>
</evidence>
<dbReference type="AlphaFoldDB" id="A0A1Y2M7D9"/>
<reference evidence="2 3" key="1">
    <citation type="journal article" date="2017" name="Genome Announc.">
        <title>Genome sequence of the saprophytic ascomycete Epicoccum nigrum ICMP 19927 strain isolated from New Zealand.</title>
        <authorList>
            <person name="Fokin M."/>
            <person name="Fleetwood D."/>
            <person name="Weir B.S."/>
            <person name="Villas-Boas S.G."/>
        </authorList>
    </citation>
    <scope>NUCLEOTIDE SEQUENCE [LARGE SCALE GENOMIC DNA]</scope>
    <source>
        <strain evidence="2 3">ICMP 19927</strain>
    </source>
</reference>
<proteinExistence type="predicted"/>
<sequence>MPPKAQLQAAPQFFTPSGAHIALAIALLRTKPPGTLVQDYIKQLRDQIRPASSASGRHSNHYFDLVAFWKEQCGRLQTECDGLRSENSRLERSNHSLTKATSCDVELGSGTVTNAPKRKGRAVSPARTAKRRKGDEQIERTVAETQDEIDEDMDFLDSLGQEGAGLTEALFTTHKLCRTPSPDADTLCSALGRTSRALGKVIRLVACRHGQLSGQSLRMSSPASFDQDRSNFALAMTICARGFMSVLVGLTRLLDNSDDSRHTNLVVCELAEMFKTVLVAIECVARDTARQAASESGEQRRTKARDKPETKLVKESVPARSLAHLLIGMLGFLDKTNTVHQQIFDGFVYLLLERAGQRLFYCTFGRHRSSTLEGDIDPPPEPQSAEEARKVEADAHGTHLEVKALILVLERAIGLAPNHMNPQTISADSNKKKSGRTISLKNLPAASKARLSPVAKERLQRTLITCMYGSKTDDEFLDVITKPMPPTRLGSLQNVAKVEDSGVENWYKKEVWRLVGWDIIARESGWL</sequence>
<organism evidence="2 3">
    <name type="scientific">Epicoccum nigrum</name>
    <name type="common">Soil fungus</name>
    <name type="synonym">Epicoccum purpurascens</name>
    <dbReference type="NCBI Taxonomy" id="105696"/>
    <lineage>
        <taxon>Eukaryota</taxon>
        <taxon>Fungi</taxon>
        <taxon>Dikarya</taxon>
        <taxon>Ascomycota</taxon>
        <taxon>Pezizomycotina</taxon>
        <taxon>Dothideomycetes</taxon>
        <taxon>Pleosporomycetidae</taxon>
        <taxon>Pleosporales</taxon>
        <taxon>Pleosporineae</taxon>
        <taxon>Didymellaceae</taxon>
        <taxon>Epicoccum</taxon>
    </lineage>
</organism>
<feature type="region of interest" description="Disordered" evidence="1">
    <location>
        <begin position="108"/>
        <end position="134"/>
    </location>
</feature>